<keyword evidence="2" id="KW-0808">Transferase</keyword>
<evidence type="ECO:0000256" key="1">
    <source>
        <dbReference type="ARBA" id="ARBA00022603"/>
    </source>
</evidence>
<dbReference type="AlphaFoldDB" id="A0A0A0B959"/>
<keyword evidence="6" id="KW-1185">Reference proteome</keyword>
<reference evidence="5 6" key="1">
    <citation type="submission" date="2013-10" db="EMBL/GenBank/DDBJ databases">
        <authorList>
            <person name="Wang G."/>
            <person name="Zhuang W."/>
        </authorList>
    </citation>
    <scope>NUCLEOTIDE SEQUENCE [LARGE SCALE GENOMIC DNA]</scope>
    <source>
        <strain evidence="5 6">DSM 20118</strain>
    </source>
</reference>
<dbReference type="PANTHER" id="PTHR43464:SF19">
    <property type="entry name" value="UBIQUINONE BIOSYNTHESIS O-METHYLTRANSFERASE, MITOCHONDRIAL"/>
    <property type="match status" value="1"/>
</dbReference>
<dbReference type="RefSeq" id="WP_034631115.1">
    <property type="nucleotide sequence ID" value="NZ_AXNT01000083.1"/>
</dbReference>
<dbReference type="OrthoDB" id="6064711at2"/>
<dbReference type="Pfam" id="PF08241">
    <property type="entry name" value="Methyltransf_11"/>
    <property type="match status" value="1"/>
</dbReference>
<dbReference type="EMBL" id="AXNT01000083">
    <property type="protein sequence ID" value="KGM01796.1"/>
    <property type="molecule type" value="Genomic_DNA"/>
</dbReference>
<dbReference type="Gene3D" id="3.40.50.150">
    <property type="entry name" value="Vaccinia Virus protein VP39"/>
    <property type="match status" value="1"/>
</dbReference>
<dbReference type="Proteomes" id="UP000029833">
    <property type="component" value="Unassembled WGS sequence"/>
</dbReference>
<keyword evidence="3" id="KW-0949">S-adenosyl-L-methionine</keyword>
<dbReference type="InterPro" id="IPR029063">
    <property type="entry name" value="SAM-dependent_MTases_sf"/>
</dbReference>
<evidence type="ECO:0000259" key="4">
    <source>
        <dbReference type="Pfam" id="PF08241"/>
    </source>
</evidence>
<evidence type="ECO:0000256" key="3">
    <source>
        <dbReference type="ARBA" id="ARBA00022691"/>
    </source>
</evidence>
<dbReference type="SUPFAM" id="SSF53335">
    <property type="entry name" value="S-adenosyl-L-methionine-dependent methyltransferases"/>
    <property type="match status" value="1"/>
</dbReference>
<dbReference type="STRING" id="1408250.Q760_17355"/>
<evidence type="ECO:0000313" key="5">
    <source>
        <dbReference type="EMBL" id="KGM01796.1"/>
    </source>
</evidence>
<sequence>MPPPYWNHNTHYHPLALRHVRPDTRALDVGSGEGLLTRRVVAAGAAEATGLDTDPAETARATQAAGGDERLRYVTGDVLTAPLDEHAYDLVTCVATLHHLDLDAGLRRLRALTAPGGHVVVVGLARVGSPADLALSLAGVPAAVLARRVRGEWEHGSPIAEPATTYAGVRDAARRHLPGARWRRHLYWRYSLTWQAPS</sequence>
<feature type="domain" description="Methyltransferase type 11" evidence="4">
    <location>
        <begin position="27"/>
        <end position="121"/>
    </location>
</feature>
<dbReference type="PANTHER" id="PTHR43464">
    <property type="entry name" value="METHYLTRANSFERASE"/>
    <property type="match status" value="1"/>
</dbReference>
<dbReference type="GO" id="GO:0032259">
    <property type="term" value="P:methylation"/>
    <property type="evidence" value="ECO:0007669"/>
    <property type="project" value="UniProtKB-KW"/>
</dbReference>
<keyword evidence="1" id="KW-0489">Methyltransferase</keyword>
<proteinExistence type="predicted"/>
<evidence type="ECO:0000256" key="2">
    <source>
        <dbReference type="ARBA" id="ARBA00022679"/>
    </source>
</evidence>
<evidence type="ECO:0000313" key="6">
    <source>
        <dbReference type="Proteomes" id="UP000029833"/>
    </source>
</evidence>
<dbReference type="CDD" id="cd02440">
    <property type="entry name" value="AdoMet_MTases"/>
    <property type="match status" value="1"/>
</dbReference>
<gene>
    <name evidence="5" type="ORF">Q760_17355</name>
</gene>
<dbReference type="GO" id="GO:0008757">
    <property type="term" value="F:S-adenosylmethionine-dependent methyltransferase activity"/>
    <property type="evidence" value="ECO:0007669"/>
    <property type="project" value="InterPro"/>
</dbReference>
<comment type="caution">
    <text evidence="5">The sequence shown here is derived from an EMBL/GenBank/DDBJ whole genome shotgun (WGS) entry which is preliminary data.</text>
</comment>
<protein>
    <recommendedName>
        <fullName evidence="4">Methyltransferase type 11 domain-containing protein</fullName>
    </recommendedName>
</protein>
<name>A0A0A0B959_9CELL</name>
<dbReference type="InterPro" id="IPR013216">
    <property type="entry name" value="Methyltransf_11"/>
</dbReference>
<organism evidence="5 6">
    <name type="scientific">Cellulomonas cellasea DSM 20118</name>
    <dbReference type="NCBI Taxonomy" id="1408250"/>
    <lineage>
        <taxon>Bacteria</taxon>
        <taxon>Bacillati</taxon>
        <taxon>Actinomycetota</taxon>
        <taxon>Actinomycetes</taxon>
        <taxon>Micrococcales</taxon>
        <taxon>Cellulomonadaceae</taxon>
        <taxon>Cellulomonas</taxon>
    </lineage>
</organism>
<accession>A0A0A0B959</accession>